<evidence type="ECO:0000313" key="2">
    <source>
        <dbReference type="EMBL" id="MEX3527781.1"/>
    </source>
</evidence>
<dbReference type="InterPro" id="IPR011650">
    <property type="entry name" value="Peptidase_M20_dimer"/>
</dbReference>
<sequence length="434" mass="46279">MRFTDPMSATAPTDARPYRTIPEIIADHGVDLSWQQSVYRHLHANPELSAVEERTADFLAHRLSEFDCSITTGIGGHGLVGVFRNGDGPTVLYRADIDALPVEEATGVDYASVADGVSREGVASKVMHACGHDHHMTALLGACAILDANGEDWSGTFIALFQPAEETACGAQGMVDDGLMLKIPRPDVCLGLHVVPGPAGRVMSAAGPVLTGCDTITIDITGRSAHGSMPHNGVDPTYIAAAIVMRLQGIVGREVSPHEFAVISVGTLSSGNSNNTIPGHARIVLNIRYYSDEVRGILINAIERVVRAECMASGAGAEPRFTYSDHGDVTDNDPEVFADVRAAFDGVFGAESVTAERWTASEDFSDIPNAFGCPYVYWTVGVTPRELWDSAVAADRILEDVPSNHMSTFLPDYEPTVDATTRSAAAAVLACLRR</sequence>
<keyword evidence="3" id="KW-1185">Reference proteome</keyword>
<feature type="domain" description="Peptidase M20 dimerisation" evidence="1">
    <location>
        <begin position="215"/>
        <end position="309"/>
    </location>
</feature>
<reference evidence="2 3" key="1">
    <citation type="journal article" date="2024" name="Fungal Genet. Biol.">
        <title>The porcine skin microbiome exhibits broad fungal antagonism.</title>
        <authorList>
            <person name="De La Cruz K.F."/>
            <person name="Townsend E.C."/>
            <person name="Alex Cheong J.Z."/>
            <person name="Salamzade R."/>
            <person name="Liu A."/>
            <person name="Sandstrom S."/>
            <person name="Davila E."/>
            <person name="Huang L."/>
            <person name="Xu K.H."/>
            <person name="Wu S.Y."/>
            <person name="Meudt J.J."/>
            <person name="Shanmuganayagam D."/>
            <person name="Gibson A.L.F."/>
            <person name="Kalan L.R."/>
        </authorList>
    </citation>
    <scope>NUCLEOTIDE SEQUENCE [LARGE SCALE GENOMIC DNA]</scope>
    <source>
        <strain evidence="2 3">LK2569</strain>
    </source>
</reference>
<protein>
    <submittedName>
        <fullName evidence="2">Amidohydrolase</fullName>
    </submittedName>
</protein>
<evidence type="ECO:0000313" key="3">
    <source>
        <dbReference type="Proteomes" id="UP001558353"/>
    </source>
</evidence>
<gene>
    <name evidence="2" type="ORF">VVR64_01665</name>
</gene>
<organism evidence="2 3">
    <name type="scientific">Corynebacterium xerosis</name>
    <dbReference type="NCBI Taxonomy" id="1725"/>
    <lineage>
        <taxon>Bacteria</taxon>
        <taxon>Bacillati</taxon>
        <taxon>Actinomycetota</taxon>
        <taxon>Actinomycetes</taxon>
        <taxon>Mycobacteriales</taxon>
        <taxon>Corynebacteriaceae</taxon>
        <taxon>Corynebacterium</taxon>
    </lineage>
</organism>
<dbReference type="SUPFAM" id="SSF53187">
    <property type="entry name" value="Zn-dependent exopeptidases"/>
    <property type="match status" value="1"/>
</dbReference>
<dbReference type="PANTHER" id="PTHR11014:SF63">
    <property type="entry name" value="METALLOPEPTIDASE, PUTATIVE (AFU_ORTHOLOGUE AFUA_6G09600)-RELATED"/>
    <property type="match status" value="1"/>
</dbReference>
<dbReference type="EMBL" id="JAYWMA010000001">
    <property type="protein sequence ID" value="MEX3527781.1"/>
    <property type="molecule type" value="Genomic_DNA"/>
</dbReference>
<dbReference type="InterPro" id="IPR017439">
    <property type="entry name" value="Amidohydrolase"/>
</dbReference>
<dbReference type="Gene3D" id="3.40.630.10">
    <property type="entry name" value="Zn peptidases"/>
    <property type="match status" value="1"/>
</dbReference>
<dbReference type="Gene3D" id="3.30.70.360">
    <property type="match status" value="1"/>
</dbReference>
<proteinExistence type="predicted"/>
<evidence type="ECO:0000259" key="1">
    <source>
        <dbReference type="Pfam" id="PF07687"/>
    </source>
</evidence>
<dbReference type="Pfam" id="PF07687">
    <property type="entry name" value="M20_dimer"/>
    <property type="match status" value="1"/>
</dbReference>
<dbReference type="Pfam" id="PF01546">
    <property type="entry name" value="Peptidase_M20"/>
    <property type="match status" value="1"/>
</dbReference>
<dbReference type="SUPFAM" id="SSF55031">
    <property type="entry name" value="Bacterial exopeptidase dimerisation domain"/>
    <property type="match status" value="1"/>
</dbReference>
<dbReference type="InterPro" id="IPR036264">
    <property type="entry name" value="Bact_exopeptidase_dim_dom"/>
</dbReference>
<dbReference type="InterPro" id="IPR002933">
    <property type="entry name" value="Peptidase_M20"/>
</dbReference>
<comment type="caution">
    <text evidence="2">The sequence shown here is derived from an EMBL/GenBank/DDBJ whole genome shotgun (WGS) entry which is preliminary data.</text>
</comment>
<dbReference type="Proteomes" id="UP001558353">
    <property type="component" value="Unassembled WGS sequence"/>
</dbReference>
<dbReference type="PANTHER" id="PTHR11014">
    <property type="entry name" value="PEPTIDASE M20 FAMILY MEMBER"/>
    <property type="match status" value="1"/>
</dbReference>
<dbReference type="RefSeq" id="WP_368521943.1">
    <property type="nucleotide sequence ID" value="NZ_JAYWMA010000001.1"/>
</dbReference>
<dbReference type="NCBIfam" id="TIGR01891">
    <property type="entry name" value="amidohydrolases"/>
    <property type="match status" value="1"/>
</dbReference>
<accession>A0ABV3UU54</accession>
<name>A0ABV3UU54_9CORY</name>